<dbReference type="InterPro" id="IPR011009">
    <property type="entry name" value="Kinase-like_dom_sf"/>
</dbReference>
<dbReference type="InterPro" id="IPR045307">
    <property type="entry name" value="ADCK1_dom"/>
</dbReference>
<gene>
    <name evidence="4" type="ORF">SI7747_09011104</name>
</gene>
<dbReference type="SUPFAM" id="SSF56112">
    <property type="entry name" value="Protein kinase-like (PK-like)"/>
    <property type="match status" value="1"/>
</dbReference>
<protein>
    <recommendedName>
        <fullName evidence="3">ABC1 atypical kinase-like domain-containing protein</fullName>
    </recommendedName>
</protein>
<dbReference type="EMBL" id="LR743596">
    <property type="protein sequence ID" value="CAA2625335.1"/>
    <property type="molecule type" value="Genomic_DNA"/>
</dbReference>
<reference evidence="4 5" key="1">
    <citation type="submission" date="2019-12" db="EMBL/GenBank/DDBJ databases">
        <authorList>
            <person name="Scholz U."/>
            <person name="Mascher M."/>
            <person name="Fiebig A."/>
        </authorList>
    </citation>
    <scope>NUCLEOTIDE SEQUENCE</scope>
</reference>
<evidence type="ECO:0000259" key="3">
    <source>
        <dbReference type="Pfam" id="PF03109"/>
    </source>
</evidence>
<dbReference type="Proteomes" id="UP001189122">
    <property type="component" value="Unassembled WGS sequence"/>
</dbReference>
<dbReference type="InterPro" id="IPR051130">
    <property type="entry name" value="Mito_struct-func_regulator"/>
</dbReference>
<dbReference type="Pfam" id="PF03109">
    <property type="entry name" value="ABC1"/>
    <property type="match status" value="1"/>
</dbReference>
<sequence>MRRATSDFPPERRPLSTSSPERESRPCLCGRSPILSPPPAISRSPQPRGLGSRWKASYDRLGLSTLSITYVIADYKFSLWGLERRPVDHHNKLLEVHLRSAQRLLKLCETNKGFYVKAGQFVSSLRQVPKEYSSTFSTLQDKAVPCPFEDIKEVIARNLGKNFTDLFYSFDEKPIAAASIAQVHHALLRDRQEVAVKVQYPGLQQQLTVDLRTMAVLSSFVSQIFPDYRLEWMVSEFKRTLSSELDFLQEAKNAERTARNFKTKKIIKVPHVFWDLTTKQVLTMQFFHGQKIDDVEFLKDSGIDPGKVAKTLVELFSEMIFIHGFVHGDPHPGNILVSPDGYQGFSLIILDHGIYRELDEEFRTDYCRLWKALVLMDSPTIHEIGGRFGLGQYAKYLPVIFTGRTLESKSNLGKQMPAEEKRELRRELLALKMGDISSFMESMPPDFLTVLRTDGQLRSIMGRLGAPARVRLLSYARFAACGLSSKHRNENAYLFDQIISGITTRASYLHLRFLLEILELLSRLESLGHSILVKVKWLLPRMAHFTNLSRRTLLADAQMI</sequence>
<dbReference type="InterPro" id="IPR004147">
    <property type="entry name" value="ABC1_dom"/>
</dbReference>
<organism evidence="4">
    <name type="scientific">Spirodela intermedia</name>
    <name type="common">Intermediate duckweed</name>
    <dbReference type="NCBI Taxonomy" id="51605"/>
    <lineage>
        <taxon>Eukaryota</taxon>
        <taxon>Viridiplantae</taxon>
        <taxon>Streptophyta</taxon>
        <taxon>Embryophyta</taxon>
        <taxon>Tracheophyta</taxon>
        <taxon>Spermatophyta</taxon>
        <taxon>Magnoliopsida</taxon>
        <taxon>Liliopsida</taxon>
        <taxon>Araceae</taxon>
        <taxon>Lemnoideae</taxon>
        <taxon>Spirodela</taxon>
    </lineage>
</organism>
<dbReference type="CDD" id="cd13969">
    <property type="entry name" value="ADCK1-like"/>
    <property type="match status" value="1"/>
</dbReference>
<feature type="domain" description="ABC1 atypical kinase-like" evidence="3">
    <location>
        <begin position="139"/>
        <end position="383"/>
    </location>
</feature>
<feature type="compositionally biased region" description="Basic and acidic residues" evidence="2">
    <location>
        <begin position="9"/>
        <end position="25"/>
    </location>
</feature>
<evidence type="ECO:0000313" key="5">
    <source>
        <dbReference type="Proteomes" id="UP001189122"/>
    </source>
</evidence>
<dbReference type="AlphaFoldDB" id="A0A7I8J4M8"/>
<keyword evidence="5" id="KW-1185">Reference proteome</keyword>
<evidence type="ECO:0000256" key="1">
    <source>
        <dbReference type="ARBA" id="ARBA00009670"/>
    </source>
</evidence>
<dbReference type="PANTHER" id="PTHR43173:SF28">
    <property type="entry name" value="AARF DOMAIN CONTAINING KINASE 5"/>
    <property type="match status" value="1"/>
</dbReference>
<dbReference type="EMBL" id="CACRZD030000009">
    <property type="protein sequence ID" value="CAA6664715.1"/>
    <property type="molecule type" value="Genomic_DNA"/>
</dbReference>
<comment type="similarity">
    <text evidence="1">Belongs to the protein kinase superfamily. ADCK protein kinase family.</text>
</comment>
<evidence type="ECO:0000256" key="2">
    <source>
        <dbReference type="SAM" id="MobiDB-lite"/>
    </source>
</evidence>
<name>A0A7I8J4M8_SPIIN</name>
<dbReference type="PANTHER" id="PTHR43173">
    <property type="entry name" value="ABC1 FAMILY PROTEIN"/>
    <property type="match status" value="1"/>
</dbReference>
<evidence type="ECO:0000313" key="4">
    <source>
        <dbReference type="EMBL" id="CAA2625335.1"/>
    </source>
</evidence>
<accession>A0A7I8J4M8</accession>
<feature type="region of interest" description="Disordered" evidence="2">
    <location>
        <begin position="1"/>
        <end position="51"/>
    </location>
</feature>
<proteinExistence type="inferred from homology"/>
<dbReference type="Gene3D" id="1.10.510.10">
    <property type="entry name" value="Transferase(Phosphotransferase) domain 1"/>
    <property type="match status" value="1"/>
</dbReference>